<keyword evidence="1" id="KW-1133">Transmembrane helix</keyword>
<organism evidence="2 3">
    <name type="scientific">Paraclostridium bifermentans</name>
    <name type="common">Clostridium bifermentans</name>
    <dbReference type="NCBI Taxonomy" id="1490"/>
    <lineage>
        <taxon>Bacteria</taxon>
        <taxon>Bacillati</taxon>
        <taxon>Bacillota</taxon>
        <taxon>Clostridia</taxon>
        <taxon>Peptostreptococcales</taxon>
        <taxon>Peptostreptococcaceae</taxon>
        <taxon>Paraclostridium</taxon>
    </lineage>
</organism>
<evidence type="ECO:0000313" key="2">
    <source>
        <dbReference type="EMBL" id="WGX77837.1"/>
    </source>
</evidence>
<reference evidence="2 3" key="1">
    <citation type="submission" date="2023-04" db="EMBL/GenBank/DDBJ databases">
        <title>Bacteria Genome Submission.</title>
        <authorList>
            <person name="Isaac P."/>
        </authorList>
    </citation>
    <scope>NUCLEOTIDE SEQUENCE [LARGE SCALE GENOMIC DNA]</scope>
    <source>
        <strain evidence="2 3">SampleS7P1</strain>
        <plasmid evidence="2 3">unnamed6</plasmid>
    </source>
</reference>
<sequence>MKKLLPYYGVGLLFIIFVLLFSIINILFFKENENSIQGLKNAKYVTSENNNLGVYEYIHELTHSFVKADKKDVKIIAPTKYARNLGATLCENEIYMKGDIDTYTDIGYLIDKVNYGLIDEDIIKLHNVAAEKSGEKNCIAKSLNIELINEIVNNNKFFDDVDKQNYNNLKH</sequence>
<proteinExistence type="predicted"/>
<accession>A0ABY8RAK6</accession>
<dbReference type="EMBL" id="CP124691">
    <property type="protein sequence ID" value="WGX77837.1"/>
    <property type="molecule type" value="Genomic_DNA"/>
</dbReference>
<feature type="transmembrane region" description="Helical" evidence="1">
    <location>
        <begin position="6"/>
        <end position="29"/>
    </location>
</feature>
<keyword evidence="1" id="KW-0472">Membrane</keyword>
<keyword evidence="3" id="KW-1185">Reference proteome</keyword>
<protein>
    <recommendedName>
        <fullName evidence="4">DUF4825 domain-containing protein</fullName>
    </recommendedName>
</protein>
<evidence type="ECO:0000256" key="1">
    <source>
        <dbReference type="SAM" id="Phobius"/>
    </source>
</evidence>
<dbReference type="Proteomes" id="UP001239169">
    <property type="component" value="Plasmid unnamed6"/>
</dbReference>
<evidence type="ECO:0000313" key="3">
    <source>
        <dbReference type="Proteomes" id="UP001239169"/>
    </source>
</evidence>
<name>A0ABY8RAK6_PARBF</name>
<keyword evidence="1" id="KW-0812">Transmembrane</keyword>
<geneLocation type="plasmid" evidence="2 3">
    <name>unnamed6</name>
</geneLocation>
<evidence type="ECO:0008006" key="4">
    <source>
        <dbReference type="Google" id="ProtNLM"/>
    </source>
</evidence>
<gene>
    <name evidence="2" type="ORF">QJS64_21330</name>
</gene>
<keyword evidence="2" id="KW-0614">Plasmid</keyword>